<dbReference type="EMBL" id="JAHSPG010000001">
    <property type="protein sequence ID" value="MBV4355822.1"/>
    <property type="molecule type" value="Genomic_DNA"/>
</dbReference>
<feature type="transmembrane region" description="Helical" evidence="7">
    <location>
        <begin position="372"/>
        <end position="396"/>
    </location>
</feature>
<keyword evidence="4 7" id="KW-1133">Transmembrane helix</keyword>
<comment type="similarity">
    <text evidence="6">Belongs to the ABC-4 integral membrane protein family.</text>
</comment>
<evidence type="ECO:0000256" key="4">
    <source>
        <dbReference type="ARBA" id="ARBA00022989"/>
    </source>
</evidence>
<comment type="subcellular location">
    <subcellularLocation>
        <location evidence="1">Cell membrane</location>
        <topology evidence="1">Multi-pass membrane protein</topology>
    </subcellularLocation>
</comment>
<evidence type="ECO:0000256" key="7">
    <source>
        <dbReference type="SAM" id="Phobius"/>
    </source>
</evidence>
<evidence type="ECO:0000259" key="9">
    <source>
        <dbReference type="Pfam" id="PF12704"/>
    </source>
</evidence>
<dbReference type="PANTHER" id="PTHR30572">
    <property type="entry name" value="MEMBRANE COMPONENT OF TRANSPORTER-RELATED"/>
    <property type="match status" value="1"/>
</dbReference>
<proteinExistence type="inferred from homology"/>
<feature type="transmembrane region" description="Helical" evidence="7">
    <location>
        <begin position="333"/>
        <end position="360"/>
    </location>
</feature>
<organism evidence="10 11">
    <name type="scientific">Pinibacter aurantiacus</name>
    <dbReference type="NCBI Taxonomy" id="2851599"/>
    <lineage>
        <taxon>Bacteria</taxon>
        <taxon>Pseudomonadati</taxon>
        <taxon>Bacteroidota</taxon>
        <taxon>Chitinophagia</taxon>
        <taxon>Chitinophagales</taxon>
        <taxon>Chitinophagaceae</taxon>
        <taxon>Pinibacter</taxon>
    </lineage>
</organism>
<keyword evidence="11" id="KW-1185">Reference proteome</keyword>
<evidence type="ECO:0000256" key="3">
    <source>
        <dbReference type="ARBA" id="ARBA00022692"/>
    </source>
</evidence>
<dbReference type="InterPro" id="IPR003838">
    <property type="entry name" value="ABC3_permease_C"/>
</dbReference>
<evidence type="ECO:0000256" key="2">
    <source>
        <dbReference type="ARBA" id="ARBA00022475"/>
    </source>
</evidence>
<dbReference type="RefSeq" id="WP_217789366.1">
    <property type="nucleotide sequence ID" value="NZ_JAHSPG010000001.1"/>
</dbReference>
<evidence type="ECO:0000313" key="11">
    <source>
        <dbReference type="Proteomes" id="UP000812270"/>
    </source>
</evidence>
<dbReference type="Pfam" id="PF02687">
    <property type="entry name" value="FtsX"/>
    <property type="match status" value="1"/>
</dbReference>
<protein>
    <submittedName>
        <fullName evidence="10">ABC transporter permease</fullName>
    </submittedName>
</protein>
<feature type="transmembrane region" description="Helical" evidence="7">
    <location>
        <begin position="27"/>
        <end position="47"/>
    </location>
</feature>
<dbReference type="InterPro" id="IPR025857">
    <property type="entry name" value="MacB_PCD"/>
</dbReference>
<evidence type="ECO:0000256" key="5">
    <source>
        <dbReference type="ARBA" id="ARBA00023136"/>
    </source>
</evidence>
<dbReference type="Proteomes" id="UP000812270">
    <property type="component" value="Unassembled WGS sequence"/>
</dbReference>
<keyword evidence="3 7" id="KW-0812">Transmembrane</keyword>
<reference evidence="10" key="1">
    <citation type="submission" date="2021-06" db="EMBL/GenBank/DDBJ databases">
        <authorList>
            <person name="Huq M.A."/>
        </authorList>
    </citation>
    <scope>NUCLEOTIDE SEQUENCE</scope>
    <source>
        <strain evidence="10">MAH-26</strain>
    </source>
</reference>
<name>A0A9E2S6F3_9BACT</name>
<comment type="caution">
    <text evidence="10">The sequence shown here is derived from an EMBL/GenBank/DDBJ whole genome shotgun (WGS) entry which is preliminary data.</text>
</comment>
<sequence>MRRIFEIIGSSFKMAIDEFRANKLRTFLSLFGITIGIFCIIGVLATVNSLERNVQTDIKALGSNSIYVQKTDFSQQNPWWKTMGYPNVTYAEMGQLKHKVPTIKNITFLLNSNDKIDYESETLSGVNFYGITEEFSDIQNIEIVSGRYLQQSDFDRGASSIVMGNDVAEQIFGSAERAVGKEIDLKGKKGFVVGLIKKQGKSMIGGWDFDNSIIMPYQFLRGLMNEKSVETTIIVQGQEKIPVTEMREELTGAMRSIRRLKPTENNNFTLNDIDSFSNFASGIFSGINQGGWAIAALSLVVGMFGVANIMFVTVRERTSQIGLKKAIGAKRGVILMEFLMESAFLCILGGLIGLALVFLLTKVFSATLGFPIYISLSILSLAIGICIFVGVLAGIIPATIAARMNPVVAIRSK</sequence>
<dbReference type="InterPro" id="IPR050250">
    <property type="entry name" value="Macrolide_Exporter_MacB"/>
</dbReference>
<evidence type="ECO:0000256" key="1">
    <source>
        <dbReference type="ARBA" id="ARBA00004651"/>
    </source>
</evidence>
<dbReference type="PANTHER" id="PTHR30572:SF4">
    <property type="entry name" value="ABC TRANSPORTER PERMEASE YTRF"/>
    <property type="match status" value="1"/>
</dbReference>
<evidence type="ECO:0000313" key="10">
    <source>
        <dbReference type="EMBL" id="MBV4355822.1"/>
    </source>
</evidence>
<feature type="domain" description="MacB-like periplasmic core" evidence="9">
    <location>
        <begin position="26"/>
        <end position="251"/>
    </location>
</feature>
<evidence type="ECO:0000259" key="8">
    <source>
        <dbReference type="Pfam" id="PF02687"/>
    </source>
</evidence>
<keyword evidence="2" id="KW-1003">Cell membrane</keyword>
<dbReference type="Pfam" id="PF12704">
    <property type="entry name" value="MacB_PCD"/>
    <property type="match status" value="1"/>
</dbReference>
<accession>A0A9E2S6F3</accession>
<evidence type="ECO:0000256" key="6">
    <source>
        <dbReference type="ARBA" id="ARBA00038076"/>
    </source>
</evidence>
<feature type="domain" description="ABC3 transporter permease C-terminal" evidence="8">
    <location>
        <begin position="293"/>
        <end position="406"/>
    </location>
</feature>
<dbReference type="GO" id="GO:0022857">
    <property type="term" value="F:transmembrane transporter activity"/>
    <property type="evidence" value="ECO:0007669"/>
    <property type="project" value="TreeGrafter"/>
</dbReference>
<gene>
    <name evidence="10" type="ORF">KTO63_01590</name>
</gene>
<dbReference type="AlphaFoldDB" id="A0A9E2S6F3"/>
<feature type="transmembrane region" description="Helical" evidence="7">
    <location>
        <begin position="291"/>
        <end position="312"/>
    </location>
</feature>
<keyword evidence="5 7" id="KW-0472">Membrane</keyword>
<dbReference type="GO" id="GO:0005886">
    <property type="term" value="C:plasma membrane"/>
    <property type="evidence" value="ECO:0007669"/>
    <property type="project" value="UniProtKB-SubCell"/>
</dbReference>